<dbReference type="AlphaFoldDB" id="A0A512B0C7"/>
<evidence type="ECO:0000313" key="1">
    <source>
        <dbReference type="EMBL" id="GEO05420.1"/>
    </source>
</evidence>
<evidence type="ECO:0000313" key="2">
    <source>
        <dbReference type="Proteomes" id="UP000321532"/>
    </source>
</evidence>
<keyword evidence="2" id="KW-1185">Reference proteome</keyword>
<organism evidence="1 2">
    <name type="scientific">Adhaeribacter aerolatus</name>
    <dbReference type="NCBI Taxonomy" id="670289"/>
    <lineage>
        <taxon>Bacteria</taxon>
        <taxon>Pseudomonadati</taxon>
        <taxon>Bacteroidota</taxon>
        <taxon>Cytophagia</taxon>
        <taxon>Cytophagales</taxon>
        <taxon>Hymenobacteraceae</taxon>
        <taxon>Adhaeribacter</taxon>
    </lineage>
</organism>
<dbReference type="EMBL" id="BJYS01000023">
    <property type="protein sequence ID" value="GEO05420.1"/>
    <property type="molecule type" value="Genomic_DNA"/>
</dbReference>
<dbReference type="Proteomes" id="UP000321532">
    <property type="component" value="Unassembled WGS sequence"/>
</dbReference>
<proteinExistence type="predicted"/>
<protein>
    <submittedName>
        <fullName evidence="1">Uncharacterized protein</fullName>
    </submittedName>
</protein>
<sequence length="106" mass="11960">MPVIQSSLNYQNHFDADPKAVKLISYCCSKNTGQIYNGINMSIDYQELLQSKKGGAIFICATGHWQTSIIRHSAEAYKFNYMLAIPALAIVERPVSAYLHQSRTKF</sequence>
<comment type="caution">
    <text evidence="1">The sequence shown here is derived from an EMBL/GenBank/DDBJ whole genome shotgun (WGS) entry which is preliminary data.</text>
</comment>
<name>A0A512B0C7_9BACT</name>
<dbReference type="RefSeq" id="WP_146899362.1">
    <property type="nucleotide sequence ID" value="NZ_BJYS01000023.1"/>
</dbReference>
<reference evidence="1 2" key="1">
    <citation type="submission" date="2019-07" db="EMBL/GenBank/DDBJ databases">
        <title>Whole genome shotgun sequence of Adhaeribacter aerolatus NBRC 106133.</title>
        <authorList>
            <person name="Hosoyama A."/>
            <person name="Uohara A."/>
            <person name="Ohji S."/>
            <person name="Ichikawa N."/>
        </authorList>
    </citation>
    <scope>NUCLEOTIDE SEQUENCE [LARGE SCALE GENOMIC DNA]</scope>
    <source>
        <strain evidence="1 2">NBRC 106133</strain>
    </source>
</reference>
<accession>A0A512B0C7</accession>
<gene>
    <name evidence="1" type="ORF">AAE02nite_30840</name>
</gene>